<feature type="region of interest" description="Disordered" evidence="2">
    <location>
        <begin position="475"/>
        <end position="498"/>
    </location>
</feature>
<dbReference type="Gene3D" id="1.25.40.10">
    <property type="entry name" value="Tetratricopeptide repeat domain"/>
    <property type="match status" value="1"/>
</dbReference>
<dbReference type="PROSITE" id="PS50005">
    <property type="entry name" value="TPR"/>
    <property type="match status" value="1"/>
</dbReference>
<proteinExistence type="predicted"/>
<keyword evidence="3" id="KW-0472">Membrane</keyword>
<dbReference type="RefSeq" id="WP_090194278.1">
    <property type="nucleotide sequence ID" value="NZ_LT629785.1"/>
</dbReference>
<name>A0A1H2FS84_9PSED</name>
<feature type="compositionally biased region" description="Basic and acidic residues" evidence="2">
    <location>
        <begin position="485"/>
        <end position="496"/>
    </location>
</feature>
<dbReference type="InterPro" id="IPR019734">
    <property type="entry name" value="TPR_rpt"/>
</dbReference>
<evidence type="ECO:0000313" key="5">
    <source>
        <dbReference type="EMBL" id="SDU10203.1"/>
    </source>
</evidence>
<feature type="domain" description="VWFA" evidence="4">
    <location>
        <begin position="96"/>
        <end position="270"/>
    </location>
</feature>
<feature type="transmembrane region" description="Helical" evidence="3">
    <location>
        <begin position="64"/>
        <end position="83"/>
    </location>
</feature>
<evidence type="ECO:0000256" key="3">
    <source>
        <dbReference type="SAM" id="Phobius"/>
    </source>
</evidence>
<accession>A0A1H2FS84</accession>
<feature type="repeat" description="TPR" evidence="1">
    <location>
        <begin position="418"/>
        <end position="451"/>
    </location>
</feature>
<evidence type="ECO:0000313" key="6">
    <source>
        <dbReference type="Proteomes" id="UP000243232"/>
    </source>
</evidence>
<dbReference type="STRING" id="364197.SAMN05216296_1775"/>
<keyword evidence="3" id="KW-1133">Transmembrane helix</keyword>
<gene>
    <name evidence="5" type="ORF">SAMN05216296_1775</name>
</gene>
<evidence type="ECO:0000256" key="1">
    <source>
        <dbReference type="PROSITE-ProRule" id="PRU00339"/>
    </source>
</evidence>
<dbReference type="InterPro" id="IPR036465">
    <property type="entry name" value="vWFA_dom_sf"/>
</dbReference>
<dbReference type="SUPFAM" id="SSF48452">
    <property type="entry name" value="TPR-like"/>
    <property type="match status" value="1"/>
</dbReference>
<dbReference type="SMART" id="SM00327">
    <property type="entry name" value="VWA"/>
    <property type="match status" value="1"/>
</dbReference>
<dbReference type="PANTHER" id="PTHR22550">
    <property type="entry name" value="SPORE GERMINATION PROTEIN"/>
    <property type="match status" value="1"/>
</dbReference>
<sequence length="541" mass="59878">MEIDLNNLHFIRPLWLLLILPALLLPWFWHRQHNTSQRLRAVFAPHLLKHLVIKPQDQQRLRPVWLLGAVLALGALAVAGPTWELDRPPFLQDKAPLILAVDLSPSMDASDIAPTRLEAVKNKLRDLLKRRSGAPTALIAYAGSAHLVLPPTDDPELLESYIAALSTDLLDTPGKNALAVTEEAVRLLAAEKSPGSLVLISDGADTSQLPALSQQLKDSPEDLQVLVLAVGHQSGGLITDSNGAPRLDSSGKPIISEFDKDALEQLADALDAPLGSLTQNDDDLDWIQLHAQQHFNAANPDNDQLHWKDMGYWLCWLLLPLTWLGIRKGWSVSWLPAVLLTIGLCLPAGQARAGWLADAFLTPDQQGRWYFEHDKLPAAAQHFNDLYWKGLAAYQAAEFNDALASFARMANGPEPQRPAAYFYIGNSQARLHRYPEAITAYQEALRLQPDFPQASFNLKLVTELQRQFEIDQQFAPKDDEGTEQYDDKGKPGKGKDALIMNAPKQTSAEVWLRNLSTSPAAFLRRKFKLQQADTAAAGVTP</sequence>
<dbReference type="SUPFAM" id="SSF53300">
    <property type="entry name" value="vWA-like"/>
    <property type="match status" value="1"/>
</dbReference>
<dbReference type="SMART" id="SM00028">
    <property type="entry name" value="TPR"/>
    <property type="match status" value="1"/>
</dbReference>
<dbReference type="Pfam" id="PF00515">
    <property type="entry name" value="TPR_1"/>
    <property type="match status" value="1"/>
</dbReference>
<dbReference type="AlphaFoldDB" id="A0A1H2FS84"/>
<dbReference type="EMBL" id="LT629785">
    <property type="protein sequence ID" value="SDU10203.1"/>
    <property type="molecule type" value="Genomic_DNA"/>
</dbReference>
<dbReference type="Proteomes" id="UP000243232">
    <property type="component" value="Chromosome I"/>
</dbReference>
<reference evidence="6" key="1">
    <citation type="submission" date="2016-10" db="EMBL/GenBank/DDBJ databases">
        <authorList>
            <person name="Varghese N."/>
            <person name="Submissions S."/>
        </authorList>
    </citation>
    <scope>NUCLEOTIDE SEQUENCE [LARGE SCALE GENOMIC DNA]</scope>
    <source>
        <strain evidence="6">DSM 17875</strain>
    </source>
</reference>
<feature type="transmembrane region" description="Helical" evidence="3">
    <location>
        <begin position="12"/>
        <end position="30"/>
    </location>
</feature>
<dbReference type="Pfam" id="PF13519">
    <property type="entry name" value="VWA_2"/>
    <property type="match status" value="1"/>
</dbReference>
<dbReference type="Gene3D" id="3.40.50.410">
    <property type="entry name" value="von Willebrand factor, type A domain"/>
    <property type="match status" value="1"/>
</dbReference>
<dbReference type="InterPro" id="IPR050768">
    <property type="entry name" value="UPF0353/GerABKA_families"/>
</dbReference>
<organism evidence="5 6">
    <name type="scientific">Pseudomonas pohangensis</name>
    <dbReference type="NCBI Taxonomy" id="364197"/>
    <lineage>
        <taxon>Bacteria</taxon>
        <taxon>Pseudomonadati</taxon>
        <taxon>Pseudomonadota</taxon>
        <taxon>Gammaproteobacteria</taxon>
        <taxon>Pseudomonadales</taxon>
        <taxon>Pseudomonadaceae</taxon>
        <taxon>Pseudomonas</taxon>
    </lineage>
</organism>
<dbReference type="OrthoDB" id="9807628at2"/>
<protein>
    <submittedName>
        <fullName evidence="5">Ca-activated chloride channel family protein</fullName>
    </submittedName>
</protein>
<dbReference type="InterPro" id="IPR002035">
    <property type="entry name" value="VWF_A"/>
</dbReference>
<keyword evidence="3" id="KW-0812">Transmembrane</keyword>
<evidence type="ECO:0000259" key="4">
    <source>
        <dbReference type="PROSITE" id="PS50234"/>
    </source>
</evidence>
<keyword evidence="1" id="KW-0802">TPR repeat</keyword>
<evidence type="ECO:0000256" key="2">
    <source>
        <dbReference type="SAM" id="MobiDB-lite"/>
    </source>
</evidence>
<keyword evidence="6" id="KW-1185">Reference proteome</keyword>
<dbReference type="PANTHER" id="PTHR22550:SF14">
    <property type="entry name" value="VWFA DOMAIN-CONTAINING PROTEIN"/>
    <property type="match status" value="1"/>
</dbReference>
<dbReference type="PROSITE" id="PS50293">
    <property type="entry name" value="TPR_REGION"/>
    <property type="match status" value="1"/>
</dbReference>
<dbReference type="PROSITE" id="PS50234">
    <property type="entry name" value="VWFA"/>
    <property type="match status" value="1"/>
</dbReference>
<dbReference type="InterPro" id="IPR011990">
    <property type="entry name" value="TPR-like_helical_dom_sf"/>
</dbReference>